<dbReference type="EMBL" id="FMVF01000005">
    <property type="protein sequence ID" value="SCY37094.1"/>
    <property type="molecule type" value="Genomic_DNA"/>
</dbReference>
<dbReference type="GO" id="GO:0009307">
    <property type="term" value="P:DNA restriction-modification system"/>
    <property type="evidence" value="ECO:0007669"/>
    <property type="project" value="UniProtKB-KW"/>
</dbReference>
<evidence type="ECO:0000256" key="2">
    <source>
        <dbReference type="ARBA" id="ARBA00022603"/>
    </source>
</evidence>
<dbReference type="PRINTS" id="PR00105">
    <property type="entry name" value="C5METTRFRASE"/>
</dbReference>
<comment type="similarity">
    <text evidence="7 8">Belongs to the class I-like SAM-binding methyltransferase superfamily. C5-methyltransferase family.</text>
</comment>
<dbReference type="PROSITE" id="PS00095">
    <property type="entry name" value="C5_MTASE_2"/>
    <property type="match status" value="1"/>
</dbReference>
<keyword evidence="10" id="KW-1185">Reference proteome</keyword>
<dbReference type="InterPro" id="IPR050390">
    <property type="entry name" value="C5-Methyltransferase"/>
</dbReference>
<dbReference type="OrthoDB" id="32195at2"/>
<dbReference type="NCBIfam" id="TIGR00675">
    <property type="entry name" value="dcm"/>
    <property type="match status" value="1"/>
</dbReference>
<dbReference type="STRING" id="490189.SAMN02927903_01256"/>
<proteinExistence type="inferred from homology"/>
<accession>A0A1G5FD69</accession>
<dbReference type="GO" id="GO:0003886">
    <property type="term" value="F:DNA (cytosine-5-)-methyltransferase activity"/>
    <property type="evidence" value="ECO:0007669"/>
    <property type="project" value="UniProtKB-EC"/>
</dbReference>
<evidence type="ECO:0000256" key="4">
    <source>
        <dbReference type="ARBA" id="ARBA00022691"/>
    </source>
</evidence>
<evidence type="ECO:0000256" key="5">
    <source>
        <dbReference type="ARBA" id="ARBA00022747"/>
    </source>
</evidence>
<keyword evidence="5" id="KW-0680">Restriction system</keyword>
<sequence length="535" mass="61598">MKHIELFAGCGGMSLGLGRSGFEIFFANELSPMAGETFAYNILNEDIEKCVAEGKTPTSTLWIKSNFKNLKERLNENPLSTREGKFSDLNFKVDLNKKLLIGNIDDLLEFFIQQPKLIESLKKKDIDLMSGGPPCQSFSLAGKREKNNEKNQLPLSFSRFAGLIKPKAILLENVKGITSPFMEDGEKFFAWLEVSKAFALEGFVPICMMLNSKYFGVAQNRPRFILIAYREDVFREIYKRNKDNKVLSLSQEFYEKTALNRNSPENIGIKEFKYYDIETSPDLFDGIILPKLTHSERQFVHAGEAINDIRKTRLAYTINHTPGKYACSINDLFYKEMPFKSTIKNHEPRKHDFTVEARFRFYQVIEQFQNGLKKGAVDLFTGKNVSKELQKELIEEFTHYSLLFKDKKGRKVLMFPDKISEVEELIKSIPTKKHSQRSLREFEPAPAQLTIPDDLCHYDSEELRTLTVREMARFQSFPDWYEFKSKVTTGGSMRKFQVPQYTQVGNAVPPLLAYRIGETIRNTLLSIKDGKSNKN</sequence>
<name>A0A1G5FD69_9FLAO</name>
<evidence type="ECO:0000313" key="9">
    <source>
        <dbReference type="EMBL" id="SCY37094.1"/>
    </source>
</evidence>
<dbReference type="Gene3D" id="3.90.120.10">
    <property type="entry name" value="DNA Methylase, subunit A, domain 2"/>
    <property type="match status" value="1"/>
</dbReference>
<dbReference type="PROSITE" id="PS51679">
    <property type="entry name" value="SAM_MT_C5"/>
    <property type="match status" value="1"/>
</dbReference>
<keyword evidence="3 7" id="KW-0808">Transferase</keyword>
<dbReference type="InterPro" id="IPR031303">
    <property type="entry name" value="C5_meth_CS"/>
</dbReference>
<evidence type="ECO:0000313" key="10">
    <source>
        <dbReference type="Proteomes" id="UP000199354"/>
    </source>
</evidence>
<protein>
    <recommendedName>
        <fullName evidence="1">DNA (cytosine-5-)-methyltransferase</fullName>
        <ecNumber evidence="1">2.1.1.37</ecNumber>
    </recommendedName>
</protein>
<comment type="catalytic activity">
    <reaction evidence="6">
        <text>a 2'-deoxycytidine in DNA + S-adenosyl-L-methionine = a 5-methyl-2'-deoxycytidine in DNA + S-adenosyl-L-homocysteine + H(+)</text>
        <dbReference type="Rhea" id="RHEA:13681"/>
        <dbReference type="Rhea" id="RHEA-COMP:11369"/>
        <dbReference type="Rhea" id="RHEA-COMP:11370"/>
        <dbReference type="ChEBI" id="CHEBI:15378"/>
        <dbReference type="ChEBI" id="CHEBI:57856"/>
        <dbReference type="ChEBI" id="CHEBI:59789"/>
        <dbReference type="ChEBI" id="CHEBI:85452"/>
        <dbReference type="ChEBI" id="CHEBI:85454"/>
        <dbReference type="EC" id="2.1.1.37"/>
    </reaction>
</comment>
<dbReference type="InterPro" id="IPR001525">
    <property type="entry name" value="C5_MeTfrase"/>
</dbReference>
<dbReference type="SUPFAM" id="SSF53335">
    <property type="entry name" value="S-adenosyl-L-methionine-dependent methyltransferases"/>
    <property type="match status" value="1"/>
</dbReference>
<reference evidence="9 10" key="1">
    <citation type="submission" date="2016-10" db="EMBL/GenBank/DDBJ databases">
        <authorList>
            <person name="de Groot N.N."/>
        </authorList>
    </citation>
    <scope>NUCLEOTIDE SEQUENCE [LARGE SCALE GENOMIC DNA]</scope>
    <source>
        <strain evidence="9 10">CGMCC 1.7031</strain>
    </source>
</reference>
<evidence type="ECO:0000256" key="8">
    <source>
        <dbReference type="RuleBase" id="RU000416"/>
    </source>
</evidence>
<organism evidence="9 10">
    <name type="scientific">Flavobacterium caeni</name>
    <dbReference type="NCBI Taxonomy" id="490189"/>
    <lineage>
        <taxon>Bacteria</taxon>
        <taxon>Pseudomonadati</taxon>
        <taxon>Bacteroidota</taxon>
        <taxon>Flavobacteriia</taxon>
        <taxon>Flavobacteriales</taxon>
        <taxon>Flavobacteriaceae</taxon>
        <taxon>Flavobacterium</taxon>
    </lineage>
</organism>
<dbReference type="EC" id="2.1.1.37" evidence="1"/>
<dbReference type="Proteomes" id="UP000199354">
    <property type="component" value="Unassembled WGS sequence"/>
</dbReference>
<keyword evidence="4 7" id="KW-0949">S-adenosyl-L-methionine</keyword>
<evidence type="ECO:0000256" key="6">
    <source>
        <dbReference type="ARBA" id="ARBA00047422"/>
    </source>
</evidence>
<dbReference type="GO" id="GO:0032259">
    <property type="term" value="P:methylation"/>
    <property type="evidence" value="ECO:0007669"/>
    <property type="project" value="UniProtKB-KW"/>
</dbReference>
<dbReference type="InterPro" id="IPR029063">
    <property type="entry name" value="SAM-dependent_MTases_sf"/>
</dbReference>
<evidence type="ECO:0000256" key="1">
    <source>
        <dbReference type="ARBA" id="ARBA00011975"/>
    </source>
</evidence>
<dbReference type="AlphaFoldDB" id="A0A1G5FD69"/>
<evidence type="ECO:0000256" key="7">
    <source>
        <dbReference type="PROSITE-ProRule" id="PRU01016"/>
    </source>
</evidence>
<dbReference type="PANTHER" id="PTHR10629:SF52">
    <property type="entry name" value="DNA (CYTOSINE-5)-METHYLTRANSFERASE 1"/>
    <property type="match status" value="1"/>
</dbReference>
<dbReference type="PANTHER" id="PTHR10629">
    <property type="entry name" value="CYTOSINE-SPECIFIC METHYLTRANSFERASE"/>
    <property type="match status" value="1"/>
</dbReference>
<dbReference type="Pfam" id="PF00145">
    <property type="entry name" value="DNA_methylase"/>
    <property type="match status" value="2"/>
</dbReference>
<dbReference type="RefSeq" id="WP_139149618.1">
    <property type="nucleotide sequence ID" value="NZ_FMVF01000005.1"/>
</dbReference>
<evidence type="ECO:0000256" key="3">
    <source>
        <dbReference type="ARBA" id="ARBA00022679"/>
    </source>
</evidence>
<keyword evidence="2 7" id="KW-0489">Methyltransferase</keyword>
<feature type="active site" evidence="7">
    <location>
        <position position="135"/>
    </location>
</feature>
<dbReference type="Gene3D" id="3.40.50.150">
    <property type="entry name" value="Vaccinia Virus protein VP39"/>
    <property type="match status" value="1"/>
</dbReference>
<gene>
    <name evidence="9" type="ORF">SAMN02927903_01256</name>
</gene>